<dbReference type="AlphaFoldDB" id="A0AAP4D5V2"/>
<comment type="caution">
    <text evidence="1">The sequence shown here is derived from an EMBL/GenBank/DDBJ whole genome shotgun (WGS) entry which is preliminary data.</text>
</comment>
<sequence>MKTKKAVFIEGHIIESRRLGETCHPFCIHSVVFSNGKYAIVREASGVCFQPGDTLERNNAEWFFHDAKIHLLPFQYIKENESRRQLSEYET</sequence>
<dbReference type="RefSeq" id="WP_285148738.1">
    <property type="nucleotide sequence ID" value="NZ_JASSOM010000064.1"/>
</dbReference>
<protein>
    <submittedName>
        <fullName evidence="1">Uncharacterized protein</fullName>
    </submittedName>
</protein>
<dbReference type="Proteomes" id="UP001223214">
    <property type="component" value="Unassembled WGS sequence"/>
</dbReference>
<organism evidence="1 2">
    <name type="scientific">Lelliottia wanjuensis</name>
    <dbReference type="NCBI Taxonomy" id="3050585"/>
    <lineage>
        <taxon>Bacteria</taxon>
        <taxon>Pseudomonadati</taxon>
        <taxon>Pseudomonadota</taxon>
        <taxon>Gammaproteobacteria</taxon>
        <taxon>Enterobacterales</taxon>
        <taxon>Enterobacteriaceae</taxon>
        <taxon>Lelliottia</taxon>
    </lineage>
</organism>
<reference evidence="1 2" key="1">
    <citation type="submission" date="2023-06" db="EMBL/GenBank/DDBJ databases">
        <title>Identification and characterization of antibiotic-resistant Gram-negative bacteria.</title>
        <authorList>
            <person name="Cho G.-S."/>
            <person name="Lee J."/>
            <person name="Tai E."/>
            <person name="Jeong S."/>
            <person name="Kim I."/>
            <person name="Kim B.-E."/>
            <person name="Jeong M.-I."/>
            <person name="Oh K.-K."/>
            <person name="Franz C.M.A.P."/>
        </authorList>
    </citation>
    <scope>NUCLEOTIDE SEQUENCE [LARGE SCALE GENOMIC DNA]</scope>
    <source>
        <strain evidence="1 2">V106_12</strain>
    </source>
</reference>
<dbReference type="EMBL" id="JASSOM010000064">
    <property type="protein sequence ID" value="MDK9364964.1"/>
    <property type="molecule type" value="Genomic_DNA"/>
</dbReference>
<accession>A0AAP4D5V2</accession>
<keyword evidence="2" id="KW-1185">Reference proteome</keyword>
<name>A0AAP4D5V2_9ENTR</name>
<proteinExistence type="predicted"/>
<evidence type="ECO:0000313" key="2">
    <source>
        <dbReference type="Proteomes" id="UP001223214"/>
    </source>
</evidence>
<evidence type="ECO:0000313" key="1">
    <source>
        <dbReference type="EMBL" id="MDK9364964.1"/>
    </source>
</evidence>
<gene>
    <name evidence="1" type="ORF">QQF32_17350</name>
</gene>